<sequence>MSHKSISLAGFAAHLRRDRALFLSVLGLWLVLLLWQFLFPENVARSRAHGLPILLWLTWPIFLSHGLITYLRSNGTTREDSRQ</sequence>
<keyword evidence="1" id="KW-0812">Transmembrane</keyword>
<organism evidence="2 3">
    <name type="scientific">Lutimaribacter saemankumensis</name>
    <dbReference type="NCBI Taxonomy" id="490829"/>
    <lineage>
        <taxon>Bacteria</taxon>
        <taxon>Pseudomonadati</taxon>
        <taxon>Pseudomonadota</taxon>
        <taxon>Alphaproteobacteria</taxon>
        <taxon>Rhodobacterales</taxon>
        <taxon>Roseobacteraceae</taxon>
        <taxon>Lutimaribacter</taxon>
    </lineage>
</organism>
<feature type="transmembrane region" description="Helical" evidence="1">
    <location>
        <begin position="51"/>
        <end position="71"/>
    </location>
</feature>
<dbReference type="RefSeq" id="WP_090027515.1">
    <property type="nucleotide sequence ID" value="NZ_FNEB01000002.1"/>
</dbReference>
<feature type="transmembrane region" description="Helical" evidence="1">
    <location>
        <begin position="20"/>
        <end position="39"/>
    </location>
</feature>
<accession>A0A1G8JQ24</accession>
<keyword evidence="1" id="KW-0472">Membrane</keyword>
<keyword evidence="1" id="KW-1133">Transmembrane helix</keyword>
<gene>
    <name evidence="2" type="ORF">SAMN05421850_102227</name>
</gene>
<evidence type="ECO:0000313" key="3">
    <source>
        <dbReference type="Proteomes" id="UP000199340"/>
    </source>
</evidence>
<keyword evidence="3" id="KW-1185">Reference proteome</keyword>
<evidence type="ECO:0000313" key="2">
    <source>
        <dbReference type="EMBL" id="SDI33201.1"/>
    </source>
</evidence>
<dbReference type="STRING" id="490829.SAMN05421850_102227"/>
<name>A0A1G8JQ24_9RHOB</name>
<reference evidence="2 3" key="1">
    <citation type="submission" date="2016-10" db="EMBL/GenBank/DDBJ databases">
        <authorList>
            <person name="de Groot N.N."/>
        </authorList>
    </citation>
    <scope>NUCLEOTIDE SEQUENCE [LARGE SCALE GENOMIC DNA]</scope>
    <source>
        <strain evidence="2 3">DSM 28010</strain>
    </source>
</reference>
<protein>
    <submittedName>
        <fullName evidence="2">Uncharacterized protein</fullName>
    </submittedName>
</protein>
<evidence type="ECO:0000256" key="1">
    <source>
        <dbReference type="SAM" id="Phobius"/>
    </source>
</evidence>
<dbReference type="AlphaFoldDB" id="A0A1G8JQ24"/>
<dbReference type="EMBL" id="FNEB01000002">
    <property type="protein sequence ID" value="SDI33201.1"/>
    <property type="molecule type" value="Genomic_DNA"/>
</dbReference>
<proteinExistence type="predicted"/>
<dbReference type="Proteomes" id="UP000199340">
    <property type="component" value="Unassembled WGS sequence"/>
</dbReference>